<evidence type="ECO:0000313" key="1">
    <source>
        <dbReference type="EMBL" id="CDW71348.1"/>
    </source>
</evidence>
<sequence>MKVKEEESLKVLVQVSMVHFGHFNKVNPMITSQQSGQKSLKNGTRLMELKELSAYDQISVAVVISRALLCLSLQVSQQREAKYAQGLGTKVYLLLRLILYLIY</sequence>
<dbReference type="Proteomes" id="UP000039865">
    <property type="component" value="Unassembled WGS sequence"/>
</dbReference>
<dbReference type="AlphaFoldDB" id="A0A077ZN53"/>
<name>A0A077ZN53_STYLE</name>
<reference evidence="1 2" key="1">
    <citation type="submission" date="2014-06" db="EMBL/GenBank/DDBJ databases">
        <authorList>
            <person name="Swart Estienne"/>
        </authorList>
    </citation>
    <scope>NUCLEOTIDE SEQUENCE [LARGE SCALE GENOMIC DNA]</scope>
    <source>
        <strain evidence="1 2">130c</strain>
    </source>
</reference>
<gene>
    <name evidence="1" type="primary">Contig5158.g5527</name>
    <name evidence="1" type="ORF">STYLEM_291</name>
</gene>
<keyword evidence="2" id="KW-1185">Reference proteome</keyword>
<proteinExistence type="predicted"/>
<evidence type="ECO:0000313" key="2">
    <source>
        <dbReference type="Proteomes" id="UP000039865"/>
    </source>
</evidence>
<protein>
    <submittedName>
        <fullName evidence="1">Uncharacterized protein</fullName>
    </submittedName>
</protein>
<accession>A0A077ZN53</accession>
<dbReference type="EMBL" id="CCKQ01000289">
    <property type="protein sequence ID" value="CDW71348.1"/>
    <property type="molecule type" value="Genomic_DNA"/>
</dbReference>
<organism evidence="1 2">
    <name type="scientific">Stylonychia lemnae</name>
    <name type="common">Ciliate</name>
    <dbReference type="NCBI Taxonomy" id="5949"/>
    <lineage>
        <taxon>Eukaryota</taxon>
        <taxon>Sar</taxon>
        <taxon>Alveolata</taxon>
        <taxon>Ciliophora</taxon>
        <taxon>Intramacronucleata</taxon>
        <taxon>Spirotrichea</taxon>
        <taxon>Stichotrichia</taxon>
        <taxon>Sporadotrichida</taxon>
        <taxon>Oxytrichidae</taxon>
        <taxon>Stylonychinae</taxon>
        <taxon>Stylonychia</taxon>
    </lineage>
</organism>
<dbReference type="InParanoid" id="A0A077ZN53"/>